<keyword evidence="1" id="KW-1133">Transmembrane helix</keyword>
<name>A0A1X2GEC8_9FUNG</name>
<proteinExistence type="predicted"/>
<keyword evidence="1" id="KW-0472">Membrane</keyword>
<comment type="caution">
    <text evidence="2">The sequence shown here is derived from an EMBL/GenBank/DDBJ whole genome shotgun (WGS) entry which is preliminary data.</text>
</comment>
<dbReference type="EMBL" id="MCGT01000019">
    <property type="protein sequence ID" value="ORX51892.1"/>
    <property type="molecule type" value="Genomic_DNA"/>
</dbReference>
<feature type="transmembrane region" description="Helical" evidence="1">
    <location>
        <begin position="67"/>
        <end position="89"/>
    </location>
</feature>
<accession>A0A1X2GEC8</accession>
<dbReference type="Proteomes" id="UP000242146">
    <property type="component" value="Unassembled WGS sequence"/>
</dbReference>
<keyword evidence="3" id="KW-1185">Reference proteome</keyword>
<keyword evidence="1" id="KW-0812">Transmembrane</keyword>
<evidence type="ECO:0000256" key="1">
    <source>
        <dbReference type="SAM" id="Phobius"/>
    </source>
</evidence>
<organism evidence="2 3">
    <name type="scientific">Hesseltinella vesiculosa</name>
    <dbReference type="NCBI Taxonomy" id="101127"/>
    <lineage>
        <taxon>Eukaryota</taxon>
        <taxon>Fungi</taxon>
        <taxon>Fungi incertae sedis</taxon>
        <taxon>Mucoromycota</taxon>
        <taxon>Mucoromycotina</taxon>
        <taxon>Mucoromycetes</taxon>
        <taxon>Mucorales</taxon>
        <taxon>Cunninghamellaceae</taxon>
        <taxon>Hesseltinella</taxon>
    </lineage>
</organism>
<evidence type="ECO:0000313" key="2">
    <source>
        <dbReference type="EMBL" id="ORX51892.1"/>
    </source>
</evidence>
<protein>
    <submittedName>
        <fullName evidence="2">Uncharacterized protein</fullName>
    </submittedName>
</protein>
<dbReference type="AlphaFoldDB" id="A0A1X2GEC8"/>
<reference evidence="2 3" key="1">
    <citation type="submission" date="2016-07" db="EMBL/GenBank/DDBJ databases">
        <title>Pervasive Adenine N6-methylation of Active Genes in Fungi.</title>
        <authorList>
            <consortium name="DOE Joint Genome Institute"/>
            <person name="Mondo S.J."/>
            <person name="Dannebaum R.O."/>
            <person name="Kuo R.C."/>
            <person name="Labutti K."/>
            <person name="Haridas S."/>
            <person name="Kuo A."/>
            <person name="Salamov A."/>
            <person name="Ahrendt S.R."/>
            <person name="Lipzen A."/>
            <person name="Sullivan W."/>
            <person name="Andreopoulos W.B."/>
            <person name="Clum A."/>
            <person name="Lindquist E."/>
            <person name="Daum C."/>
            <person name="Ramamoorthy G.K."/>
            <person name="Gryganskyi A."/>
            <person name="Culley D."/>
            <person name="Magnuson J.K."/>
            <person name="James T.Y."/>
            <person name="O'Malley M.A."/>
            <person name="Stajich J.E."/>
            <person name="Spatafora J.W."/>
            <person name="Visel A."/>
            <person name="Grigoriev I.V."/>
        </authorList>
    </citation>
    <scope>NUCLEOTIDE SEQUENCE [LARGE SCALE GENOMIC DNA]</scope>
    <source>
        <strain evidence="2 3">NRRL 3301</strain>
    </source>
</reference>
<gene>
    <name evidence="2" type="ORF">DM01DRAFT_1063770</name>
</gene>
<sequence>MPHFLSFHREHMWIGNGGTSQRIGECADKVPGIRVDPVFINHISDGGRLCTLHTHPVCNSHGFAHGFFYHFLLLLLYFDLTTGILILMGNGSLDALFDMKGPILNGVSRWLKSSDGSHLACHACFR</sequence>
<evidence type="ECO:0000313" key="3">
    <source>
        <dbReference type="Proteomes" id="UP000242146"/>
    </source>
</evidence>